<gene>
    <name evidence="2" type="ORF">EFBL_0713</name>
</gene>
<reference evidence="3" key="1">
    <citation type="submission" date="2017-07" db="EMBL/GenBank/DDBJ databases">
        <title>Draft genome sequence of Effusibacillus lacus strain skLN1.</title>
        <authorList>
            <person name="Watanabe M."/>
            <person name="Kojima H."/>
            <person name="Fukui M."/>
        </authorList>
    </citation>
    <scope>NUCLEOTIDE SEQUENCE [LARGE SCALE GENOMIC DNA]</scope>
    <source>
        <strain evidence="3">skLN1</strain>
    </source>
</reference>
<accession>A0A292YJL9</accession>
<dbReference type="RefSeq" id="WP_096180789.1">
    <property type="nucleotide sequence ID" value="NZ_BDUF01000014.1"/>
</dbReference>
<evidence type="ECO:0000259" key="1">
    <source>
        <dbReference type="Pfam" id="PF07435"/>
    </source>
</evidence>
<evidence type="ECO:0000313" key="3">
    <source>
        <dbReference type="Proteomes" id="UP000217785"/>
    </source>
</evidence>
<dbReference type="Pfam" id="PF07435">
    <property type="entry name" value="YycH"/>
    <property type="match status" value="1"/>
</dbReference>
<dbReference type="AlphaFoldDB" id="A0A292YJL9"/>
<feature type="domain" description="Regulatory protein YycH" evidence="1">
    <location>
        <begin position="6"/>
        <end position="401"/>
    </location>
</feature>
<organism evidence="2 3">
    <name type="scientific">Effusibacillus lacus</name>
    <dbReference type="NCBI Taxonomy" id="1348429"/>
    <lineage>
        <taxon>Bacteria</taxon>
        <taxon>Bacillati</taxon>
        <taxon>Bacillota</taxon>
        <taxon>Bacilli</taxon>
        <taxon>Bacillales</taxon>
        <taxon>Alicyclobacillaceae</taxon>
        <taxon>Effusibacillus</taxon>
    </lineage>
</organism>
<keyword evidence="3" id="KW-1185">Reference proteome</keyword>
<comment type="caution">
    <text evidence="2">The sequence shown here is derived from an EMBL/GenBank/DDBJ whole genome shotgun (WGS) entry which is preliminary data.</text>
</comment>
<dbReference type="Gene3D" id="3.30.310.160">
    <property type="entry name" value="YycH protein, domain 2"/>
    <property type="match status" value="1"/>
</dbReference>
<protein>
    <recommendedName>
        <fullName evidence="1">Regulatory protein YycH domain-containing protein</fullName>
    </recommendedName>
</protein>
<sequence>MHKRMESFKTGLLAFLVTLSIVLSVGLWNNTPVFESLDQGGFLPNPAFGIGRSAEEMLLPVRIQARLEDKTYRIAGPFTDLYEKAWNELRMSAVREMEAVVFPEPMNQGIRTGPYLEFEFGFALNEEQVSQILKLLETNRIQMKVTSITVYRDTAGVGYIVFMNDSQPLFRGKLGSQTRLFDQLAQWGSLPKYVEQPGNPKSFLVLNEKTKIPVIRGEWATLPADSLGRTFFVDPTLTRRIQERDGSLIVTDGNRTVQITSRTIRYTNTLPFDKQSKTANMDNSFQRAVAFINEHGGMQGDYIGRLHASWGEDSRQYLFTEYRNGIPVLPRDTGIQVDLKGNEVMEMQRNIRYIGAETKEETVEILPPPAAAREGAIDIFLAYAVQEEGRQVRLQPVWVVQHEKLPIRLLDARTGKNWQERGE</sequence>
<evidence type="ECO:0000313" key="2">
    <source>
        <dbReference type="EMBL" id="GAX89099.1"/>
    </source>
</evidence>
<name>A0A292YJL9_9BACL</name>
<proteinExistence type="predicted"/>
<dbReference type="Proteomes" id="UP000217785">
    <property type="component" value="Unassembled WGS sequence"/>
</dbReference>
<dbReference type="InterPro" id="IPR009996">
    <property type="entry name" value="YycH"/>
</dbReference>
<dbReference type="EMBL" id="BDUF01000014">
    <property type="protein sequence ID" value="GAX89099.1"/>
    <property type="molecule type" value="Genomic_DNA"/>
</dbReference>
<dbReference type="InterPro" id="IPR042274">
    <property type="entry name" value="YycH/YycI_2"/>
</dbReference>
<dbReference type="OrthoDB" id="2382185at2"/>